<dbReference type="GO" id="GO:0017101">
    <property type="term" value="C:aminoacyl-tRNA synthetase multienzyme complex"/>
    <property type="evidence" value="ECO:0007669"/>
    <property type="project" value="TreeGrafter"/>
</dbReference>
<protein>
    <recommendedName>
        <fullName evidence="3">methionine--tRNA ligase</fullName>
        <ecNumber evidence="3">6.1.1.10</ecNumber>
    </recommendedName>
    <alternativeName>
        <fullName evidence="10">Methionyl-tRNA synthetase</fullName>
    </alternativeName>
</protein>
<evidence type="ECO:0000256" key="12">
    <source>
        <dbReference type="RuleBase" id="RU363039"/>
    </source>
</evidence>
<dbReference type="Gene3D" id="3.40.50.620">
    <property type="entry name" value="HUPs"/>
    <property type="match status" value="1"/>
</dbReference>
<keyword evidence="4" id="KW-0963">Cytoplasm</keyword>
<evidence type="ECO:0000256" key="5">
    <source>
        <dbReference type="ARBA" id="ARBA00022598"/>
    </source>
</evidence>
<dbReference type="Gene3D" id="2.20.28.20">
    <property type="entry name" value="Methionyl-tRNA synthetase, Zn-domain"/>
    <property type="match status" value="1"/>
</dbReference>
<dbReference type="InterPro" id="IPR023458">
    <property type="entry name" value="Met-tRNA_ligase_1"/>
</dbReference>
<dbReference type="InterPro" id="IPR041872">
    <property type="entry name" value="Anticodon_Met"/>
</dbReference>
<dbReference type="NCBIfam" id="TIGR00398">
    <property type="entry name" value="metG"/>
    <property type="match status" value="1"/>
</dbReference>
<dbReference type="SUPFAM" id="SSF52374">
    <property type="entry name" value="Nucleotidylyl transferase"/>
    <property type="match status" value="1"/>
</dbReference>
<gene>
    <name evidence="15" type="ORF">CXG81DRAFT_14581</name>
</gene>
<keyword evidence="6 12" id="KW-0547">Nucleotide-binding</keyword>
<feature type="compositionally biased region" description="Low complexity" evidence="13">
    <location>
        <begin position="685"/>
        <end position="699"/>
    </location>
</feature>
<feature type="domain" description="WHEP-TRS" evidence="14">
    <location>
        <begin position="707"/>
        <end position="758"/>
    </location>
</feature>
<dbReference type="CDD" id="cd01200">
    <property type="entry name" value="WHEPGMRS_RNA"/>
    <property type="match status" value="1"/>
</dbReference>
<proteinExistence type="inferred from homology"/>
<evidence type="ECO:0000256" key="10">
    <source>
        <dbReference type="ARBA" id="ARBA00030904"/>
    </source>
</evidence>
<dbReference type="PANTHER" id="PTHR45765:SF1">
    <property type="entry name" value="METHIONINE--TRNA LIGASE, CYTOPLASMIC"/>
    <property type="match status" value="1"/>
</dbReference>
<keyword evidence="7 12" id="KW-0067">ATP-binding</keyword>
<accession>A0A4P9X311</accession>
<keyword evidence="16" id="KW-1185">Reference proteome</keyword>
<evidence type="ECO:0000256" key="7">
    <source>
        <dbReference type="ARBA" id="ARBA00022840"/>
    </source>
</evidence>
<dbReference type="Pfam" id="PF00458">
    <property type="entry name" value="WHEP-TRS"/>
    <property type="match status" value="1"/>
</dbReference>
<dbReference type="GO" id="GO:0005829">
    <property type="term" value="C:cytosol"/>
    <property type="evidence" value="ECO:0007669"/>
    <property type="project" value="TreeGrafter"/>
</dbReference>
<dbReference type="InterPro" id="IPR009068">
    <property type="entry name" value="uS15_NS1_RNA-bd_sf"/>
</dbReference>
<dbReference type="InterPro" id="IPR015413">
    <property type="entry name" value="Methionyl/Leucyl_tRNA_Synth"/>
</dbReference>
<dbReference type="OrthoDB" id="5844513at2759"/>
<dbReference type="Gene3D" id="1.10.730.10">
    <property type="entry name" value="Isoleucyl-tRNA Synthetase, Domain 1"/>
    <property type="match status" value="1"/>
</dbReference>
<evidence type="ECO:0000256" key="11">
    <source>
        <dbReference type="ARBA" id="ARBA00047364"/>
    </source>
</evidence>
<dbReference type="InterPro" id="IPR014729">
    <property type="entry name" value="Rossmann-like_a/b/a_fold"/>
</dbReference>
<keyword evidence="5 12" id="KW-0436">Ligase</keyword>
<evidence type="ECO:0000313" key="16">
    <source>
        <dbReference type="Proteomes" id="UP000274922"/>
    </source>
</evidence>
<dbReference type="STRING" id="1555241.A0A4P9X311"/>
<dbReference type="PANTHER" id="PTHR45765">
    <property type="entry name" value="METHIONINE--TRNA LIGASE"/>
    <property type="match status" value="1"/>
</dbReference>
<dbReference type="CDD" id="cd00814">
    <property type="entry name" value="MetRS_core"/>
    <property type="match status" value="1"/>
</dbReference>
<dbReference type="SUPFAM" id="SSF47060">
    <property type="entry name" value="S15/NS1 RNA-binding domain"/>
    <property type="match status" value="1"/>
</dbReference>
<keyword evidence="9 12" id="KW-0030">Aminoacyl-tRNA synthetase</keyword>
<evidence type="ECO:0000256" key="6">
    <source>
        <dbReference type="ARBA" id="ARBA00022741"/>
    </source>
</evidence>
<dbReference type="EC" id="6.1.1.10" evidence="3"/>
<dbReference type="GO" id="GO:0005524">
    <property type="term" value="F:ATP binding"/>
    <property type="evidence" value="ECO:0007669"/>
    <property type="project" value="UniProtKB-KW"/>
</dbReference>
<comment type="catalytic activity">
    <reaction evidence="11">
        <text>tRNA(Met) + L-methionine + ATP = L-methionyl-tRNA(Met) + AMP + diphosphate</text>
        <dbReference type="Rhea" id="RHEA:13481"/>
        <dbReference type="Rhea" id="RHEA-COMP:9667"/>
        <dbReference type="Rhea" id="RHEA-COMP:9698"/>
        <dbReference type="ChEBI" id="CHEBI:30616"/>
        <dbReference type="ChEBI" id="CHEBI:33019"/>
        <dbReference type="ChEBI" id="CHEBI:57844"/>
        <dbReference type="ChEBI" id="CHEBI:78442"/>
        <dbReference type="ChEBI" id="CHEBI:78530"/>
        <dbReference type="ChEBI" id="CHEBI:456215"/>
        <dbReference type="EC" id="6.1.1.10"/>
    </reaction>
</comment>
<evidence type="ECO:0000256" key="13">
    <source>
        <dbReference type="SAM" id="MobiDB-lite"/>
    </source>
</evidence>
<dbReference type="PROSITE" id="PS00178">
    <property type="entry name" value="AA_TRNA_LIGASE_I"/>
    <property type="match status" value="1"/>
</dbReference>
<evidence type="ECO:0000256" key="1">
    <source>
        <dbReference type="ARBA" id="ARBA00004496"/>
    </source>
</evidence>
<keyword evidence="8 12" id="KW-0648">Protein biosynthesis</keyword>
<feature type="region of interest" description="Disordered" evidence="13">
    <location>
        <begin position="683"/>
        <end position="714"/>
    </location>
</feature>
<reference evidence="16" key="1">
    <citation type="journal article" date="2018" name="Nat. Microbiol.">
        <title>Leveraging single-cell genomics to expand the fungal tree of life.</title>
        <authorList>
            <person name="Ahrendt S.R."/>
            <person name="Quandt C.A."/>
            <person name="Ciobanu D."/>
            <person name="Clum A."/>
            <person name="Salamov A."/>
            <person name="Andreopoulos B."/>
            <person name="Cheng J.F."/>
            <person name="Woyke T."/>
            <person name="Pelin A."/>
            <person name="Henrissat B."/>
            <person name="Reynolds N.K."/>
            <person name="Benny G.L."/>
            <person name="Smith M.E."/>
            <person name="James T.Y."/>
            <person name="Grigoriev I.V."/>
        </authorList>
    </citation>
    <scope>NUCLEOTIDE SEQUENCE [LARGE SCALE GENOMIC DNA]</scope>
    <source>
        <strain evidence="16">ATCC 52028</strain>
    </source>
</reference>
<organism evidence="15 16">
    <name type="scientific">Caulochytrium protostelioides</name>
    <dbReference type="NCBI Taxonomy" id="1555241"/>
    <lineage>
        <taxon>Eukaryota</taxon>
        <taxon>Fungi</taxon>
        <taxon>Fungi incertae sedis</taxon>
        <taxon>Chytridiomycota</taxon>
        <taxon>Chytridiomycota incertae sedis</taxon>
        <taxon>Chytridiomycetes</taxon>
        <taxon>Caulochytriales</taxon>
        <taxon>Caulochytriaceae</taxon>
        <taxon>Caulochytrium</taxon>
    </lineage>
</organism>
<evidence type="ECO:0000256" key="2">
    <source>
        <dbReference type="ARBA" id="ARBA00005594"/>
    </source>
</evidence>
<dbReference type="Proteomes" id="UP000274922">
    <property type="component" value="Unassembled WGS sequence"/>
</dbReference>
<evidence type="ECO:0000256" key="8">
    <source>
        <dbReference type="ARBA" id="ARBA00022917"/>
    </source>
</evidence>
<dbReference type="InterPro" id="IPR033911">
    <property type="entry name" value="MetRS_core"/>
</dbReference>
<dbReference type="PROSITE" id="PS51185">
    <property type="entry name" value="WHEP_TRS_2"/>
    <property type="match status" value="1"/>
</dbReference>
<dbReference type="Gene3D" id="1.10.287.10">
    <property type="entry name" value="S15/NS1, RNA-binding"/>
    <property type="match status" value="1"/>
</dbReference>
<dbReference type="SMART" id="SM00991">
    <property type="entry name" value="WHEP-TRS"/>
    <property type="match status" value="1"/>
</dbReference>
<dbReference type="InterPro" id="IPR029038">
    <property type="entry name" value="MetRS_Zn"/>
</dbReference>
<dbReference type="InterPro" id="IPR000738">
    <property type="entry name" value="WHEP-TRS_dom"/>
</dbReference>
<comment type="similarity">
    <text evidence="2 12">Belongs to the class-I aminoacyl-tRNA synthetase family.</text>
</comment>
<dbReference type="Pfam" id="PF19303">
    <property type="entry name" value="Anticodon_3"/>
    <property type="match status" value="1"/>
</dbReference>
<evidence type="ECO:0000256" key="9">
    <source>
        <dbReference type="ARBA" id="ARBA00023146"/>
    </source>
</evidence>
<evidence type="ECO:0000256" key="3">
    <source>
        <dbReference type="ARBA" id="ARBA00012838"/>
    </source>
</evidence>
<comment type="subcellular location">
    <subcellularLocation>
        <location evidence="1">Cytoplasm</location>
    </subcellularLocation>
</comment>
<dbReference type="FunFam" id="2.20.28.20:FF:000001">
    <property type="entry name" value="Methionine--tRNA ligase"/>
    <property type="match status" value="1"/>
</dbReference>
<dbReference type="PRINTS" id="PR01041">
    <property type="entry name" value="TRNASYNTHMET"/>
</dbReference>
<evidence type="ECO:0000259" key="14">
    <source>
        <dbReference type="PROSITE" id="PS51185"/>
    </source>
</evidence>
<dbReference type="Pfam" id="PF09334">
    <property type="entry name" value="tRNA-synt_1g"/>
    <property type="match status" value="1"/>
</dbReference>
<dbReference type="SUPFAM" id="SSF57770">
    <property type="entry name" value="Methionyl-tRNA synthetase (MetRS), Zn-domain"/>
    <property type="match status" value="1"/>
</dbReference>
<name>A0A4P9X311_9FUNG</name>
<dbReference type="EMBL" id="ML014289">
    <property type="protein sequence ID" value="RKO99392.1"/>
    <property type="molecule type" value="Genomic_DNA"/>
</dbReference>
<dbReference type="AlphaFoldDB" id="A0A4P9X311"/>
<sequence length="758" mass="82803">MPAGRSSARAAQAVPTPLRAWCAAVQQHPQVTPALTQYAALSTTTAGTATATAAAAAKPRRELPPYEFKTPFATSGEVLPDPNSDRNVLITSALPYVNNVPHLGNIIGSTLSADAYARFSRLRNRPTLYVCGTDEYGTATETKALQDGTTCQALCDKYHRLHAGVYQWFNISFDTFGRTTTPHQTAIVQDIFKKLDARGHIQAKDMTQLYCETHKSFLADRFVGGTCPHCKSNDAKGDQCDGCGKLLNAVELIDPKCSVCTGKNSQLPPGTVVPPPILRDSAHLFLNLTQAEEEVTKWIRHSSVKGGWSTNSIQITENWLKEGLKPRCITRDLSWGVPVPEDTRPGFEKKVFYVWFDAPIGYPSITAGYTAQWEKWWKDPEHVQLYQFMGKDNVPFHTVLFPSSLLGTGENWTMLHHLSTTDYLQFEGSKFSKSRGVGVFGDTVMTSGVPPDVWRYFLLSNRPETGDSNFTWAAFALANNSELLANLGNFVNRVMRFVDAKYDGVVPPCTPAEPEHQLAAQVDDLVRQYVNDLEHVKIRSGIETAMRVSAAGNAYLQHVGMDGKLLANHRERCDTVVATALNLAHLIASLVFPYLPNTAEAICRQLNVPLSNALATWPQTPRDTAEPPHPFPQALAAGHVLREPEYLFTRIDTEKLDYLMKTFGSASDAQALIASDAKASKKRPTSAAAAAKGGKAAAAEQGPRTPEVEQAEKAVADQGLKVRQLKAEKADKSAIDAEVKTLLALKKALAETIAAASA</sequence>
<dbReference type="InterPro" id="IPR001412">
    <property type="entry name" value="aa-tRNA-synth_I_CS"/>
</dbReference>
<dbReference type="InterPro" id="IPR009080">
    <property type="entry name" value="tRNAsynth_Ia_anticodon-bd"/>
</dbReference>
<evidence type="ECO:0000313" key="15">
    <source>
        <dbReference type="EMBL" id="RKO99392.1"/>
    </source>
</evidence>
<dbReference type="CDD" id="cd07957">
    <property type="entry name" value="Anticodon_Ia_Met"/>
    <property type="match status" value="1"/>
</dbReference>
<dbReference type="GO" id="GO:0004825">
    <property type="term" value="F:methionine-tRNA ligase activity"/>
    <property type="evidence" value="ECO:0007669"/>
    <property type="project" value="UniProtKB-EC"/>
</dbReference>
<dbReference type="InterPro" id="IPR014758">
    <property type="entry name" value="Met-tRNA_synth"/>
</dbReference>
<evidence type="ECO:0000256" key="4">
    <source>
        <dbReference type="ARBA" id="ARBA00022490"/>
    </source>
</evidence>
<dbReference type="SUPFAM" id="SSF47323">
    <property type="entry name" value="Anticodon-binding domain of a subclass of class I aminoacyl-tRNA synthetases"/>
    <property type="match status" value="1"/>
</dbReference>
<dbReference type="GO" id="GO:0006431">
    <property type="term" value="P:methionyl-tRNA aminoacylation"/>
    <property type="evidence" value="ECO:0007669"/>
    <property type="project" value="InterPro"/>
</dbReference>